<accession>K4LGC5</accession>
<proteinExistence type="predicted"/>
<name>K4LGC5_THEPS</name>
<reference evidence="1 2" key="1">
    <citation type="journal article" date="2012" name="BMC Genomics">
        <title>Genome-guided analysis of physiological and morphological traits of the fermentative acetate oxidizer Thermacetogenium phaeum.</title>
        <authorList>
            <person name="Oehler D."/>
            <person name="Poehlein A."/>
            <person name="Leimbach A."/>
            <person name="Muller N."/>
            <person name="Daniel R."/>
            <person name="Gottschalk G."/>
            <person name="Schink B."/>
        </authorList>
    </citation>
    <scope>NUCLEOTIDE SEQUENCE [LARGE SCALE GENOMIC DNA]</scope>
    <source>
        <strain evidence="2">ATCC BAA-254 / DSM 26808 / PB</strain>
    </source>
</reference>
<evidence type="ECO:0000313" key="2">
    <source>
        <dbReference type="Proteomes" id="UP000000467"/>
    </source>
</evidence>
<keyword evidence="2" id="KW-1185">Reference proteome</keyword>
<dbReference type="KEGG" id="tpz:Tph_c07950"/>
<dbReference type="HOGENOM" id="CLU_1502806_0_0_9"/>
<dbReference type="AlphaFoldDB" id="K4LGC5"/>
<sequence length="179" mass="19930">MEVRPYLLPVPPYGLGQPTGVEYSPIVKDAGTVDTVCRMCPPSPLTPCSPGSLAHCPCTPCSTFQGHKKTPGTFTCFARGFCYSLCYSLVTVLAENPRNYGGLTETNPALPLIYRTRKPLIFKAFHSIFGKLGKKRCHCIIDKNIKWLVWIFVLLFHYILGQIEHENLLPVQDDVPTST</sequence>
<organism evidence="1 2">
    <name type="scientific">Thermacetogenium phaeum (strain ATCC BAA-254 / DSM 26808 / PB)</name>
    <dbReference type="NCBI Taxonomy" id="1089553"/>
    <lineage>
        <taxon>Bacteria</taxon>
        <taxon>Bacillati</taxon>
        <taxon>Bacillota</taxon>
        <taxon>Clostridia</taxon>
        <taxon>Thermoanaerobacterales</taxon>
        <taxon>Thermoanaerobacteraceae</taxon>
        <taxon>Thermacetogenium</taxon>
    </lineage>
</organism>
<gene>
    <name evidence="1" type="ordered locus">Tph_c07950</name>
</gene>
<dbReference type="Proteomes" id="UP000000467">
    <property type="component" value="Chromosome"/>
</dbReference>
<dbReference type="EMBL" id="CP003732">
    <property type="protein sequence ID" value="AFV11025.1"/>
    <property type="molecule type" value="Genomic_DNA"/>
</dbReference>
<protein>
    <submittedName>
        <fullName evidence="1">Uncharacterized protein</fullName>
    </submittedName>
</protein>
<evidence type="ECO:0000313" key="1">
    <source>
        <dbReference type="EMBL" id="AFV11025.1"/>
    </source>
</evidence>